<sequence length="289" mass="33281">MDLKQCIIFREVSKTENFTQAANNLYITQSAVSHSMKKLEEEAETKLFERLHKSVKLTKTGEIFLEEILPILESVERLESRMKILEQDTPLHIACCITFSQKKLPELIKKFNILYPNTKVIVKIQKAESSLELLRQGKVDLAFIEGNILVDNFEVRQISSYKLIAISSNDYYRKGKISIEELIKKDLLLREKGSSVRDEFDAALSLKGYRVNPVWESVNTDSLVEGVKNDLGISILPKILLSNELEKGHIKEIEIEDFEIFNNISLVLNKNKYKTDSLNKFLELVDLDR</sequence>
<accession>A0AC61MZL7</accession>
<organism evidence="1 2">
    <name type="scientific">Miniphocaeibacter halophilus</name>
    <dbReference type="NCBI Taxonomy" id="2931922"/>
    <lineage>
        <taxon>Bacteria</taxon>
        <taxon>Bacillati</taxon>
        <taxon>Bacillota</taxon>
        <taxon>Tissierellia</taxon>
        <taxon>Tissierellales</taxon>
        <taxon>Peptoniphilaceae</taxon>
        <taxon>Miniphocaeibacter</taxon>
    </lineage>
</organism>
<keyword evidence="2" id="KW-1185">Reference proteome</keyword>
<dbReference type="EMBL" id="CP066744">
    <property type="protein sequence ID" value="QQK08584.1"/>
    <property type="molecule type" value="Genomic_DNA"/>
</dbReference>
<evidence type="ECO:0000313" key="2">
    <source>
        <dbReference type="Proteomes" id="UP000595814"/>
    </source>
</evidence>
<proteinExistence type="predicted"/>
<gene>
    <name evidence="1" type="ORF">JFY71_03325</name>
</gene>
<reference evidence="1 2" key="1">
    <citation type="journal article" date="2022" name="Int. J. Syst. Evol. Microbiol.">
        <title>Miniphocaeibacter halophilus sp. nov., an ammonium-tolerant acetate-producing bacterium isolated from a biogas system.</title>
        <authorList>
            <person name="Schnurer A."/>
            <person name="Singh A."/>
            <person name="Bi S."/>
            <person name="Qiao W."/>
            <person name="Westerholm M."/>
        </authorList>
    </citation>
    <scope>NUCLEOTIDE SEQUENCE [LARGE SCALE GENOMIC DNA]</scope>
    <source>
        <strain evidence="1 2">AMB_01</strain>
    </source>
</reference>
<evidence type="ECO:0000313" key="1">
    <source>
        <dbReference type="EMBL" id="QQK08584.1"/>
    </source>
</evidence>
<protein>
    <submittedName>
        <fullName evidence="1">LysR family transcriptional regulator</fullName>
    </submittedName>
</protein>
<name>A0AC61MZL7_9FIRM</name>
<dbReference type="Proteomes" id="UP000595814">
    <property type="component" value="Chromosome"/>
</dbReference>